<dbReference type="RefSeq" id="WP_218253767.1">
    <property type="nucleotide sequence ID" value="NZ_JABXWD010000467.1"/>
</dbReference>
<feature type="non-terminal residue" evidence="2">
    <location>
        <position position="214"/>
    </location>
</feature>
<dbReference type="Proteomes" id="UP001196980">
    <property type="component" value="Unassembled WGS sequence"/>
</dbReference>
<feature type="domain" description="Methyltransferase" evidence="1">
    <location>
        <begin position="38"/>
        <end position="147"/>
    </location>
</feature>
<protein>
    <submittedName>
        <fullName evidence="2">Class I SAM-dependent methyltransferase</fullName>
    </submittedName>
</protein>
<evidence type="ECO:0000313" key="2">
    <source>
        <dbReference type="EMBL" id="MBV6343162.1"/>
    </source>
</evidence>
<gene>
    <name evidence="2" type="ORF">HWQ67_16400</name>
</gene>
<name>A0ABS6S3E5_9BACT</name>
<organism evidence="2 3">
    <name type="scientific">Candidatus Magnetobacterium casense</name>
    <dbReference type="NCBI Taxonomy" id="1455061"/>
    <lineage>
        <taxon>Bacteria</taxon>
        <taxon>Pseudomonadati</taxon>
        <taxon>Nitrospirota</taxon>
        <taxon>Thermodesulfovibrionia</taxon>
        <taxon>Thermodesulfovibrionales</taxon>
        <taxon>Candidatus Magnetobacteriaceae</taxon>
        <taxon>Candidatus Magnetobacterium</taxon>
    </lineage>
</organism>
<accession>A0ABS6S3E5</accession>
<evidence type="ECO:0000259" key="1">
    <source>
        <dbReference type="Pfam" id="PF13847"/>
    </source>
</evidence>
<dbReference type="Pfam" id="PF13847">
    <property type="entry name" value="Methyltransf_31"/>
    <property type="match status" value="1"/>
</dbReference>
<keyword evidence="2" id="KW-0808">Transferase</keyword>
<reference evidence="2 3" key="1">
    <citation type="journal article" date="2020" name="J Geophys Res Biogeosci">
        <title>Magnetotaxis as an Adaptation to Enable Bacterial Shuttling of Microbial Sulfur and Sulfur Cycling Across Aquatic Oxic#Anoxic Interfaces.</title>
        <authorList>
            <person name="Li J."/>
            <person name="Liu P."/>
            <person name="Wang J."/>
            <person name="Roberts A.P."/>
            <person name="Pan Y."/>
        </authorList>
    </citation>
    <scope>NUCLEOTIDE SEQUENCE [LARGE SCALE GENOMIC DNA]</scope>
    <source>
        <strain evidence="2 3">MYR-1_YQ</strain>
    </source>
</reference>
<dbReference type="CDD" id="cd02440">
    <property type="entry name" value="AdoMet_MTases"/>
    <property type="match status" value="1"/>
</dbReference>
<evidence type="ECO:0000313" key="3">
    <source>
        <dbReference type="Proteomes" id="UP001196980"/>
    </source>
</evidence>
<keyword evidence="2" id="KW-0489">Methyltransferase</keyword>
<comment type="caution">
    <text evidence="2">The sequence shown here is derived from an EMBL/GenBank/DDBJ whole genome shotgun (WGS) entry which is preliminary data.</text>
</comment>
<dbReference type="EMBL" id="JABXWD010000467">
    <property type="protein sequence ID" value="MBV6343162.1"/>
    <property type="molecule type" value="Genomic_DNA"/>
</dbReference>
<keyword evidence="3" id="KW-1185">Reference proteome</keyword>
<dbReference type="InterPro" id="IPR025714">
    <property type="entry name" value="Methyltranfer_dom"/>
</dbReference>
<dbReference type="GO" id="GO:0008168">
    <property type="term" value="F:methyltransferase activity"/>
    <property type="evidence" value="ECO:0007669"/>
    <property type="project" value="UniProtKB-KW"/>
</dbReference>
<dbReference type="PANTHER" id="PTHR43464">
    <property type="entry name" value="METHYLTRANSFERASE"/>
    <property type="match status" value="1"/>
</dbReference>
<proteinExistence type="predicted"/>
<sequence>MDDIVTGTDFISTRQRVNESYGSFDYDSWVMNVIKPEQGDDALDLGCGTGKHARTLSRLVGTGTVVGVDKSPKSVAVARSLCGTEKLYNVQIVACGVDMVPRLLDDRKFDIILASYSIYYSADQVSLMRRLAHLLEPFGRLFVTGNDKGNNRELVNFINNLSPAIPAPVYRPFVTAREIECAGSSYRCYTVYHKTNKVAFPSCMEITEYWRASS</sequence>
<dbReference type="PANTHER" id="PTHR43464:SF23">
    <property type="entry name" value="JUVENILE HORMONE ACID O-METHYLTRANSFERASE"/>
    <property type="match status" value="1"/>
</dbReference>
<dbReference type="GO" id="GO:0032259">
    <property type="term" value="P:methylation"/>
    <property type="evidence" value="ECO:0007669"/>
    <property type="project" value="UniProtKB-KW"/>
</dbReference>